<dbReference type="GO" id="GO:0000978">
    <property type="term" value="F:RNA polymerase II cis-regulatory region sequence-specific DNA binding"/>
    <property type="evidence" value="ECO:0007669"/>
    <property type="project" value="TreeGrafter"/>
</dbReference>
<feature type="region of interest" description="Disordered" evidence="6">
    <location>
        <begin position="1"/>
        <end position="20"/>
    </location>
</feature>
<accession>S8CY27</accession>
<dbReference type="GO" id="GO:0046983">
    <property type="term" value="F:protein dimerization activity"/>
    <property type="evidence" value="ECO:0007669"/>
    <property type="project" value="InterPro"/>
</dbReference>
<keyword evidence="5" id="KW-0539">Nucleus</keyword>
<dbReference type="Pfam" id="PF00319">
    <property type="entry name" value="SRF-TF"/>
    <property type="match status" value="1"/>
</dbReference>
<dbReference type="GO" id="GO:0000981">
    <property type="term" value="F:DNA-binding transcription factor activity, RNA polymerase II-specific"/>
    <property type="evidence" value="ECO:0007669"/>
    <property type="project" value="TreeGrafter"/>
</dbReference>
<feature type="compositionally biased region" description="Basic and acidic residues" evidence="6">
    <location>
        <begin position="1"/>
        <end position="11"/>
    </location>
</feature>
<feature type="non-terminal residue" evidence="8">
    <location>
        <position position="1"/>
    </location>
</feature>
<proteinExistence type="predicted"/>
<dbReference type="AlphaFoldDB" id="S8CY27"/>
<comment type="caution">
    <text evidence="8">The sequence shown here is derived from an EMBL/GenBank/DDBJ whole genome shotgun (WGS) entry which is preliminary data.</text>
</comment>
<evidence type="ECO:0000256" key="4">
    <source>
        <dbReference type="ARBA" id="ARBA00023163"/>
    </source>
</evidence>
<dbReference type="Gene3D" id="3.40.1810.10">
    <property type="entry name" value="Transcription factor, MADS-box"/>
    <property type="match status" value="1"/>
</dbReference>
<feature type="domain" description="MADS-box" evidence="7">
    <location>
        <begin position="16"/>
        <end position="76"/>
    </location>
</feature>
<dbReference type="EMBL" id="AUSU01001904">
    <property type="protein sequence ID" value="EPS69906.1"/>
    <property type="molecule type" value="Genomic_DNA"/>
</dbReference>
<dbReference type="InterPro" id="IPR002100">
    <property type="entry name" value="TF_MADSbox"/>
</dbReference>
<evidence type="ECO:0000256" key="5">
    <source>
        <dbReference type="ARBA" id="ARBA00023242"/>
    </source>
</evidence>
<evidence type="ECO:0000256" key="6">
    <source>
        <dbReference type="SAM" id="MobiDB-lite"/>
    </source>
</evidence>
<keyword evidence="2" id="KW-0805">Transcription regulation</keyword>
<dbReference type="SMART" id="SM00432">
    <property type="entry name" value="MADS"/>
    <property type="match status" value="1"/>
</dbReference>
<evidence type="ECO:0000256" key="2">
    <source>
        <dbReference type="ARBA" id="ARBA00023015"/>
    </source>
</evidence>
<dbReference type="PRINTS" id="PR00404">
    <property type="entry name" value="MADSDOMAIN"/>
</dbReference>
<name>S8CY27_9LAMI</name>
<dbReference type="PROSITE" id="PS50066">
    <property type="entry name" value="MADS_BOX_2"/>
    <property type="match status" value="1"/>
</dbReference>
<keyword evidence="4" id="KW-0804">Transcription</keyword>
<protein>
    <recommendedName>
        <fullName evidence="7">MADS-box domain-containing protein</fullName>
    </recommendedName>
</protein>
<sequence>TKKKKMEESSQNKKTKGRQKTCMEKITNPNNLQVTFSKRRAGLFKKASELCTLSGADAAVIVFSPADKVYCFGHPNVQSVVGRFAGESDKTSRDPIIEAHRNSTIRELNSELTHLETMLRMEKKRSDELDIIR</sequence>
<evidence type="ECO:0000313" key="8">
    <source>
        <dbReference type="EMBL" id="EPS69906.1"/>
    </source>
</evidence>
<keyword evidence="9" id="KW-1185">Reference proteome</keyword>
<dbReference type="SUPFAM" id="SSF55455">
    <property type="entry name" value="SRF-like"/>
    <property type="match status" value="1"/>
</dbReference>
<dbReference type="Proteomes" id="UP000015453">
    <property type="component" value="Unassembled WGS sequence"/>
</dbReference>
<reference evidence="8 9" key="1">
    <citation type="journal article" date="2013" name="BMC Genomics">
        <title>The miniature genome of a carnivorous plant Genlisea aurea contains a low number of genes and short non-coding sequences.</title>
        <authorList>
            <person name="Leushkin E.V."/>
            <person name="Sutormin R.A."/>
            <person name="Nabieva E.R."/>
            <person name="Penin A.A."/>
            <person name="Kondrashov A.S."/>
            <person name="Logacheva M.D."/>
        </authorList>
    </citation>
    <scope>NUCLEOTIDE SEQUENCE [LARGE SCALE GENOMIC DNA]</scope>
</reference>
<feature type="non-terminal residue" evidence="8">
    <location>
        <position position="133"/>
    </location>
</feature>
<gene>
    <name evidence="8" type="ORF">M569_04857</name>
</gene>
<evidence type="ECO:0000256" key="1">
    <source>
        <dbReference type="ARBA" id="ARBA00004123"/>
    </source>
</evidence>
<dbReference type="PANTHER" id="PTHR11945">
    <property type="entry name" value="MADS BOX PROTEIN"/>
    <property type="match status" value="1"/>
</dbReference>
<comment type="subcellular location">
    <subcellularLocation>
        <location evidence="1">Nucleus</location>
    </subcellularLocation>
</comment>
<evidence type="ECO:0000259" key="7">
    <source>
        <dbReference type="PROSITE" id="PS50066"/>
    </source>
</evidence>
<dbReference type="FunFam" id="3.40.1810.10:FF:000006">
    <property type="entry name" value="Agamous-like MADS-box protein AGL62"/>
    <property type="match status" value="1"/>
</dbReference>
<dbReference type="PANTHER" id="PTHR11945:SF776">
    <property type="entry name" value="AGAMOUS-LIKE 50-RELATED"/>
    <property type="match status" value="1"/>
</dbReference>
<organism evidence="8 9">
    <name type="scientific">Genlisea aurea</name>
    <dbReference type="NCBI Taxonomy" id="192259"/>
    <lineage>
        <taxon>Eukaryota</taxon>
        <taxon>Viridiplantae</taxon>
        <taxon>Streptophyta</taxon>
        <taxon>Embryophyta</taxon>
        <taxon>Tracheophyta</taxon>
        <taxon>Spermatophyta</taxon>
        <taxon>Magnoliopsida</taxon>
        <taxon>eudicotyledons</taxon>
        <taxon>Gunneridae</taxon>
        <taxon>Pentapetalae</taxon>
        <taxon>asterids</taxon>
        <taxon>lamiids</taxon>
        <taxon>Lamiales</taxon>
        <taxon>Lentibulariaceae</taxon>
        <taxon>Genlisea</taxon>
    </lineage>
</organism>
<evidence type="ECO:0000313" key="9">
    <source>
        <dbReference type="Proteomes" id="UP000015453"/>
    </source>
</evidence>
<evidence type="ECO:0000256" key="3">
    <source>
        <dbReference type="ARBA" id="ARBA00023125"/>
    </source>
</evidence>
<dbReference type="OrthoDB" id="901218at2759"/>
<keyword evidence="3" id="KW-0238">DNA-binding</keyword>
<dbReference type="GO" id="GO:0005634">
    <property type="term" value="C:nucleus"/>
    <property type="evidence" value="ECO:0007669"/>
    <property type="project" value="UniProtKB-SubCell"/>
</dbReference>
<dbReference type="InterPro" id="IPR036879">
    <property type="entry name" value="TF_MADSbox_sf"/>
</dbReference>